<feature type="region of interest" description="Disordered" evidence="1">
    <location>
        <begin position="1"/>
        <end position="37"/>
    </location>
</feature>
<accession>A0AAX4JTK6</accession>
<feature type="compositionally biased region" description="Basic residues" evidence="1">
    <location>
        <begin position="14"/>
        <end position="29"/>
    </location>
</feature>
<evidence type="ECO:0008006" key="4">
    <source>
        <dbReference type="Google" id="ProtNLM"/>
    </source>
</evidence>
<protein>
    <recommendedName>
        <fullName evidence="4">RNI-like protein</fullName>
    </recommendedName>
</protein>
<sequence length="570" mass="63886">MPAKRSRTTDKSKPSNKKAKVSSRKKSKPSIRSQRSIWNSKDDWDTLVAESSLSTSSISTRQPRFRGLPTLVECTTKSISRSFKRLWESGVGDGKEFRLAWEYLPNHLKEGIRDNVYKLWGSYLTVKIISEVFVFPPHLYLPGELLPSISTTDYIKTLIPSEKTRSFFTSLTLKHASKGSDLGISALIYNLPNLDTINLKGCELASGNKTIKVILDRITGLKSINLKGTKIVEQDVKDLLDKFGKRLEVFKVDNISFENINDTYSSLPFPRFRKLCLPGDLLNLPLSNTHNRARSKILNSTNGHPIPRQTNPEYILQWQKLDQIFPNLTHLTLINLLIPDDTVISLKPNQLQKLVIGPGGPPIPLETLSNLLQNQVGSIKALFLGHVKSKLLPSGLPDPLSYETLGIILNKCEKLEEFRLQVDQGGSKNSLCDLGMSKYSNLIYGPGLTDNWRRSLKKLILSIPQIIDSALFFPSTDMPSDVTNPHPHIASPLEQLDLPSANIDNTEVFSVALKGFPMLRSLDLSGTTITDDDMKIILNDCHLLSRIDLTSCRGINVRHRRNIFQALQST</sequence>
<dbReference type="RefSeq" id="XP_066075299.1">
    <property type="nucleotide sequence ID" value="XM_066219202.1"/>
</dbReference>
<dbReference type="Proteomes" id="UP001355207">
    <property type="component" value="Chromosome 4"/>
</dbReference>
<dbReference type="PANTHER" id="PTHR13318">
    <property type="entry name" value="PARTNER OF PAIRED, ISOFORM B-RELATED"/>
    <property type="match status" value="1"/>
</dbReference>
<dbReference type="AlphaFoldDB" id="A0AAX4JTK6"/>
<evidence type="ECO:0000256" key="1">
    <source>
        <dbReference type="SAM" id="MobiDB-lite"/>
    </source>
</evidence>
<dbReference type="SUPFAM" id="SSF52047">
    <property type="entry name" value="RNI-like"/>
    <property type="match status" value="1"/>
</dbReference>
<name>A0AAX4JTK6_9TREE</name>
<proteinExistence type="predicted"/>
<keyword evidence="3" id="KW-1185">Reference proteome</keyword>
<dbReference type="InterPro" id="IPR032675">
    <property type="entry name" value="LRR_dom_sf"/>
</dbReference>
<evidence type="ECO:0000313" key="3">
    <source>
        <dbReference type="Proteomes" id="UP001355207"/>
    </source>
</evidence>
<dbReference type="GeneID" id="91094117"/>
<dbReference type="GO" id="GO:0031146">
    <property type="term" value="P:SCF-dependent proteasomal ubiquitin-dependent protein catabolic process"/>
    <property type="evidence" value="ECO:0007669"/>
    <property type="project" value="TreeGrafter"/>
</dbReference>
<dbReference type="Gene3D" id="3.80.10.10">
    <property type="entry name" value="Ribonuclease Inhibitor"/>
    <property type="match status" value="1"/>
</dbReference>
<dbReference type="EMBL" id="CP144101">
    <property type="protein sequence ID" value="WWC88536.1"/>
    <property type="molecule type" value="Genomic_DNA"/>
</dbReference>
<dbReference type="GO" id="GO:0019005">
    <property type="term" value="C:SCF ubiquitin ligase complex"/>
    <property type="evidence" value="ECO:0007669"/>
    <property type="project" value="TreeGrafter"/>
</dbReference>
<gene>
    <name evidence="2" type="ORF">L201_003447</name>
</gene>
<evidence type="ECO:0000313" key="2">
    <source>
        <dbReference type="EMBL" id="WWC88536.1"/>
    </source>
</evidence>
<organism evidence="2 3">
    <name type="scientific">Kwoniella dendrophila CBS 6074</name>
    <dbReference type="NCBI Taxonomy" id="1295534"/>
    <lineage>
        <taxon>Eukaryota</taxon>
        <taxon>Fungi</taxon>
        <taxon>Dikarya</taxon>
        <taxon>Basidiomycota</taxon>
        <taxon>Agaricomycotina</taxon>
        <taxon>Tremellomycetes</taxon>
        <taxon>Tremellales</taxon>
        <taxon>Cryptococcaceae</taxon>
        <taxon>Kwoniella</taxon>
    </lineage>
</organism>
<reference evidence="2 3" key="1">
    <citation type="submission" date="2024-01" db="EMBL/GenBank/DDBJ databases">
        <title>Comparative genomics of Cryptococcus and Kwoniella reveals pathogenesis evolution and contrasting modes of karyotype evolution via chromosome fusion or intercentromeric recombination.</title>
        <authorList>
            <person name="Coelho M.A."/>
            <person name="David-Palma M."/>
            <person name="Shea T."/>
            <person name="Bowers K."/>
            <person name="McGinley-Smith S."/>
            <person name="Mohammad A.W."/>
            <person name="Gnirke A."/>
            <person name="Yurkov A.M."/>
            <person name="Nowrousian M."/>
            <person name="Sun S."/>
            <person name="Cuomo C.A."/>
            <person name="Heitman J."/>
        </authorList>
    </citation>
    <scope>NUCLEOTIDE SEQUENCE [LARGE SCALE GENOMIC DNA]</scope>
    <source>
        <strain evidence="2 3">CBS 6074</strain>
    </source>
</reference>